<name>A0A8S2Y8A1_9BILA</name>
<dbReference type="AlphaFoldDB" id="A0A8S2Y8A1"/>
<proteinExistence type="predicted"/>
<dbReference type="Proteomes" id="UP000681722">
    <property type="component" value="Unassembled WGS sequence"/>
</dbReference>
<reference evidence="1" key="1">
    <citation type="submission" date="2021-02" db="EMBL/GenBank/DDBJ databases">
        <authorList>
            <person name="Nowell W R."/>
        </authorList>
    </citation>
    <scope>NUCLEOTIDE SEQUENCE</scope>
</reference>
<sequence>VADYTYVKALPTVVIANILIVGT</sequence>
<feature type="non-terminal residue" evidence="1">
    <location>
        <position position="1"/>
    </location>
</feature>
<organism evidence="1 2">
    <name type="scientific">Didymodactylos carnosus</name>
    <dbReference type="NCBI Taxonomy" id="1234261"/>
    <lineage>
        <taxon>Eukaryota</taxon>
        <taxon>Metazoa</taxon>
        <taxon>Spiralia</taxon>
        <taxon>Gnathifera</taxon>
        <taxon>Rotifera</taxon>
        <taxon>Eurotatoria</taxon>
        <taxon>Bdelloidea</taxon>
        <taxon>Philodinida</taxon>
        <taxon>Philodinidae</taxon>
        <taxon>Didymodactylos</taxon>
    </lineage>
</organism>
<comment type="caution">
    <text evidence="1">The sequence shown here is derived from an EMBL/GenBank/DDBJ whole genome shotgun (WGS) entry which is preliminary data.</text>
</comment>
<gene>
    <name evidence="1" type="ORF">SRO942_LOCUS46778</name>
</gene>
<evidence type="ECO:0000313" key="2">
    <source>
        <dbReference type="Proteomes" id="UP000681722"/>
    </source>
</evidence>
<dbReference type="EMBL" id="CAJOBC010114605">
    <property type="protein sequence ID" value="CAF4545666.1"/>
    <property type="molecule type" value="Genomic_DNA"/>
</dbReference>
<evidence type="ECO:0000313" key="1">
    <source>
        <dbReference type="EMBL" id="CAF4545666.1"/>
    </source>
</evidence>
<protein>
    <submittedName>
        <fullName evidence="1">Uncharacterized protein</fullName>
    </submittedName>
</protein>
<accession>A0A8S2Y8A1</accession>